<organism evidence="7 8">
    <name type="scientific">Luteipulveratus flavus</name>
    <dbReference type="NCBI Taxonomy" id="3031728"/>
    <lineage>
        <taxon>Bacteria</taxon>
        <taxon>Bacillati</taxon>
        <taxon>Actinomycetota</taxon>
        <taxon>Actinomycetes</taxon>
        <taxon>Micrococcales</taxon>
        <taxon>Dermacoccaceae</taxon>
        <taxon>Luteipulveratus</taxon>
    </lineage>
</organism>
<dbReference type="EMBL" id="JAROAV010000009">
    <property type="protein sequence ID" value="MDF8263231.1"/>
    <property type="molecule type" value="Genomic_DNA"/>
</dbReference>
<dbReference type="InterPro" id="IPR016185">
    <property type="entry name" value="PreATP-grasp_dom_sf"/>
</dbReference>
<dbReference type="SUPFAM" id="SSF52440">
    <property type="entry name" value="PreATP-grasp domain"/>
    <property type="match status" value="1"/>
</dbReference>
<gene>
    <name evidence="7" type="ORF">P4R38_03085</name>
</gene>
<evidence type="ECO:0000256" key="3">
    <source>
        <dbReference type="ARBA" id="ARBA00022741"/>
    </source>
</evidence>
<dbReference type="SUPFAM" id="SSF56059">
    <property type="entry name" value="Glutathione synthetase ATP-binding domain-like"/>
    <property type="match status" value="1"/>
</dbReference>
<evidence type="ECO:0000259" key="6">
    <source>
        <dbReference type="Pfam" id="PF03738"/>
    </source>
</evidence>
<evidence type="ECO:0000313" key="8">
    <source>
        <dbReference type="Proteomes" id="UP001528912"/>
    </source>
</evidence>
<proteinExistence type="predicted"/>
<feature type="domain" description="Glutathionylspermidine synthase pre-ATP-grasp-like" evidence="6">
    <location>
        <begin position="12"/>
        <end position="384"/>
    </location>
</feature>
<keyword evidence="1" id="KW-0436">Ligase</keyword>
<comment type="caution">
    <text evidence="7">The sequence shown here is derived from an EMBL/GenBank/DDBJ whole genome shotgun (WGS) entry which is preliminary data.</text>
</comment>
<keyword evidence="3" id="KW-0547">Nucleotide-binding</keyword>
<accession>A0ABT6C7H5</accession>
<sequence>MRRIQVPLREEWREKVSRAGMLWPEETKPDGTVLPWWAEGSAYELDLTEIDALEETTTELWAMCLEAARYLATGAMGPIGIPDWALAGARASMEQDPPSLYARFDLRYDGTGPAKLLELNGDTPTMLVESAVAQYHWLTELFPERDQWNSLHERLVATWAAMRPRLAPGPVHFVGVLDEVEEGATLAYVRDTCEQAGYDTVILQIADLGWHTGQQTFVDHENQPVRTCFKLYPWEDLFAEPFHPYLQPTPSVTTGTQWVEPWWKTLLSTKALLAALWRLYPDHPNLLPAYLDGPRGLREWVAKPLHGREGASIRIHADGVEETHAGEYGPEGWCWQQWCPLPDIDGNRPVLGSWVVDGMPAGLGIRESDGHITDGDARFVPHLIDAPAPSVQQVADWLAEDGIPVGAEHQH</sequence>
<evidence type="ECO:0000256" key="1">
    <source>
        <dbReference type="ARBA" id="ARBA00022598"/>
    </source>
</evidence>
<keyword evidence="4" id="KW-0067">ATP-binding</keyword>
<keyword evidence="2" id="KW-0479">Metal-binding</keyword>
<evidence type="ECO:0000256" key="5">
    <source>
        <dbReference type="ARBA" id="ARBA00022842"/>
    </source>
</evidence>
<dbReference type="Pfam" id="PF03738">
    <property type="entry name" value="GSP_synth"/>
    <property type="match status" value="1"/>
</dbReference>
<dbReference type="Gene3D" id="3.30.1490.330">
    <property type="match status" value="1"/>
</dbReference>
<dbReference type="Proteomes" id="UP001528912">
    <property type="component" value="Unassembled WGS sequence"/>
</dbReference>
<evidence type="ECO:0000256" key="4">
    <source>
        <dbReference type="ARBA" id="ARBA00022840"/>
    </source>
</evidence>
<evidence type="ECO:0000256" key="2">
    <source>
        <dbReference type="ARBA" id="ARBA00022723"/>
    </source>
</evidence>
<name>A0ABT6C7H5_9MICO</name>
<dbReference type="RefSeq" id="WP_277191001.1">
    <property type="nucleotide sequence ID" value="NZ_JAROAV010000009.1"/>
</dbReference>
<protein>
    <submittedName>
        <fullName evidence="7">Glutathionylspermidine synthase family protein</fullName>
    </submittedName>
</protein>
<dbReference type="InterPro" id="IPR005494">
    <property type="entry name" value="GSPS_pre-ATP-grasp-like_dom"/>
</dbReference>
<evidence type="ECO:0000313" key="7">
    <source>
        <dbReference type="EMBL" id="MDF8263231.1"/>
    </source>
</evidence>
<reference evidence="7 8" key="1">
    <citation type="submission" date="2023-03" db="EMBL/GenBank/DDBJ databases">
        <title>YIM 133296 draft genome.</title>
        <authorList>
            <person name="Xiong L."/>
        </authorList>
    </citation>
    <scope>NUCLEOTIDE SEQUENCE [LARGE SCALE GENOMIC DNA]</scope>
    <source>
        <strain evidence="7 8">YIM 133296</strain>
    </source>
</reference>
<keyword evidence="8" id="KW-1185">Reference proteome</keyword>
<keyword evidence="5" id="KW-0460">Magnesium</keyword>